<dbReference type="PANTHER" id="PTHR28110">
    <property type="entry name" value="TRANSMEMBRANE PROTEIN"/>
    <property type="match status" value="1"/>
</dbReference>
<sequence length="260" mass="29666">MSTASTKPEESPYTHLIIVCCHAIYTGNGSDLSESQWILKPYQISDPKTGRPSEHETFITHILAGARAIEDDKNAMLTFSGGFTGDSKISEAGGYRAVLKSLRDHDILHDPNYFEEELATDSFQNLLFSILQFQRVTGRYPERVTVITHAFKQKRFLELHAPAIKWPANRIRVRGVNPPFTHEELKSTEKGEAENAYELFVKDPYGVRPPLSEKREARHWERSNTRVVFPGLDPVLGRLLMWEGGESGREVFPERLPWEE</sequence>
<dbReference type="InterPro" id="IPR055323">
    <property type="entry name" value="C57A10.07/YOR238W"/>
</dbReference>
<dbReference type="AlphaFoldDB" id="A0AAJ0DQ12"/>
<accession>A0AAJ0DQ12</accession>
<evidence type="ECO:0000313" key="1">
    <source>
        <dbReference type="EMBL" id="KAK3054635.1"/>
    </source>
</evidence>
<dbReference type="EMBL" id="JAWDJX010000011">
    <property type="protein sequence ID" value="KAK3054635.1"/>
    <property type="molecule type" value="Genomic_DNA"/>
</dbReference>
<dbReference type="PANTHER" id="PTHR28110:SF1">
    <property type="entry name" value="TRANSMEMBRANE PROTEIN"/>
    <property type="match status" value="1"/>
</dbReference>
<comment type="caution">
    <text evidence="1">The sequence shown here is derived from an EMBL/GenBank/DDBJ whole genome shotgun (WGS) entry which is preliminary data.</text>
</comment>
<keyword evidence="2" id="KW-1185">Reference proteome</keyword>
<dbReference type="Proteomes" id="UP001271007">
    <property type="component" value="Unassembled WGS sequence"/>
</dbReference>
<organism evidence="1 2">
    <name type="scientific">Extremus antarcticus</name>
    <dbReference type="NCBI Taxonomy" id="702011"/>
    <lineage>
        <taxon>Eukaryota</taxon>
        <taxon>Fungi</taxon>
        <taxon>Dikarya</taxon>
        <taxon>Ascomycota</taxon>
        <taxon>Pezizomycotina</taxon>
        <taxon>Dothideomycetes</taxon>
        <taxon>Dothideomycetidae</taxon>
        <taxon>Mycosphaerellales</taxon>
        <taxon>Extremaceae</taxon>
        <taxon>Extremus</taxon>
    </lineage>
</organism>
<evidence type="ECO:0008006" key="3">
    <source>
        <dbReference type="Google" id="ProtNLM"/>
    </source>
</evidence>
<evidence type="ECO:0000313" key="2">
    <source>
        <dbReference type="Proteomes" id="UP001271007"/>
    </source>
</evidence>
<reference evidence="1" key="1">
    <citation type="submission" date="2023-04" db="EMBL/GenBank/DDBJ databases">
        <title>Black Yeasts Isolated from many extreme environments.</title>
        <authorList>
            <person name="Coleine C."/>
            <person name="Stajich J.E."/>
            <person name="Selbmann L."/>
        </authorList>
    </citation>
    <scope>NUCLEOTIDE SEQUENCE</scope>
    <source>
        <strain evidence="1">CCFEE 5312</strain>
    </source>
</reference>
<name>A0AAJ0DQ12_9PEZI</name>
<proteinExistence type="predicted"/>
<gene>
    <name evidence="1" type="ORF">LTR09_004364</name>
</gene>
<protein>
    <recommendedName>
        <fullName evidence="3">DUF218 domain-containing protein</fullName>
    </recommendedName>
</protein>
<dbReference type="GO" id="GO:0005737">
    <property type="term" value="C:cytoplasm"/>
    <property type="evidence" value="ECO:0007669"/>
    <property type="project" value="TreeGrafter"/>
</dbReference>